<protein>
    <recommendedName>
        <fullName evidence="1">DUF4817 domain-containing protein</fullName>
    </recommendedName>
</protein>
<dbReference type="AlphaFoldDB" id="A0A151IIL4"/>
<evidence type="ECO:0000313" key="3">
    <source>
        <dbReference type="Proteomes" id="UP000078542"/>
    </source>
</evidence>
<accession>A0A151IIL4</accession>
<gene>
    <name evidence="2" type="ORF">ALC62_06655</name>
</gene>
<evidence type="ECO:0000313" key="2">
    <source>
        <dbReference type="EMBL" id="KYN02525.1"/>
    </source>
</evidence>
<reference evidence="2 3" key="1">
    <citation type="submission" date="2016-03" db="EMBL/GenBank/DDBJ databases">
        <title>Cyphomyrmex costatus WGS genome.</title>
        <authorList>
            <person name="Nygaard S."/>
            <person name="Hu H."/>
            <person name="Boomsma J."/>
            <person name="Zhang G."/>
        </authorList>
    </citation>
    <scope>NUCLEOTIDE SEQUENCE [LARGE SCALE GENOMIC DNA]</scope>
    <source>
        <strain evidence="2">MS0001</strain>
        <tissue evidence="2">Whole body</tissue>
    </source>
</reference>
<sequence length="81" mass="9763">MYRYSNNEYADMYLIYGEANCVSMRAERLYAERYPNRVHTDRKTFERLDQRIRWKLNYWAGILGDRVIGPTLLPDILTIRG</sequence>
<dbReference type="EMBL" id="KQ977471">
    <property type="protein sequence ID" value="KYN02525.1"/>
    <property type="molecule type" value="Genomic_DNA"/>
</dbReference>
<proteinExistence type="predicted"/>
<organism evidence="2 3">
    <name type="scientific">Cyphomyrmex costatus</name>
    <dbReference type="NCBI Taxonomy" id="456900"/>
    <lineage>
        <taxon>Eukaryota</taxon>
        <taxon>Metazoa</taxon>
        <taxon>Ecdysozoa</taxon>
        <taxon>Arthropoda</taxon>
        <taxon>Hexapoda</taxon>
        <taxon>Insecta</taxon>
        <taxon>Pterygota</taxon>
        <taxon>Neoptera</taxon>
        <taxon>Endopterygota</taxon>
        <taxon>Hymenoptera</taxon>
        <taxon>Apocrita</taxon>
        <taxon>Aculeata</taxon>
        <taxon>Formicoidea</taxon>
        <taxon>Formicidae</taxon>
        <taxon>Myrmicinae</taxon>
        <taxon>Cyphomyrmex</taxon>
    </lineage>
</organism>
<dbReference type="Pfam" id="PF16087">
    <property type="entry name" value="DUF4817"/>
    <property type="match status" value="1"/>
</dbReference>
<name>A0A151IIL4_9HYME</name>
<keyword evidence="3" id="KW-1185">Reference proteome</keyword>
<feature type="domain" description="DUF4817" evidence="1">
    <location>
        <begin position="7"/>
        <end position="53"/>
    </location>
</feature>
<dbReference type="InterPro" id="IPR032135">
    <property type="entry name" value="DUF4817"/>
</dbReference>
<dbReference type="Proteomes" id="UP000078542">
    <property type="component" value="Unassembled WGS sequence"/>
</dbReference>
<evidence type="ECO:0000259" key="1">
    <source>
        <dbReference type="Pfam" id="PF16087"/>
    </source>
</evidence>